<dbReference type="AlphaFoldDB" id="A0AAV5G930"/>
<comment type="caution">
    <text evidence="1">The sequence shown here is derived from an EMBL/GenBank/DDBJ whole genome shotgun (WGS) entry which is preliminary data.</text>
</comment>
<dbReference type="Proteomes" id="UP001054925">
    <property type="component" value="Unassembled WGS sequence"/>
</dbReference>
<proteinExistence type="predicted"/>
<protein>
    <submittedName>
        <fullName evidence="1">Uncharacterized protein</fullName>
    </submittedName>
</protein>
<evidence type="ECO:0000313" key="1">
    <source>
        <dbReference type="EMBL" id="GJN42785.1"/>
    </source>
</evidence>
<organism evidence="1 2">
    <name type="scientific">Corynebacterium ammoniagenes</name>
    <name type="common">Brevibacterium ammoniagenes</name>
    <dbReference type="NCBI Taxonomy" id="1697"/>
    <lineage>
        <taxon>Bacteria</taxon>
        <taxon>Bacillati</taxon>
        <taxon>Actinomycetota</taxon>
        <taxon>Actinomycetes</taxon>
        <taxon>Mycobacteriales</taxon>
        <taxon>Corynebacteriaceae</taxon>
        <taxon>Corynebacterium</taxon>
    </lineage>
</organism>
<name>A0AAV5G930_CORAM</name>
<sequence length="62" mass="6689">MSGSFSDYPKFEILLSIAKAVNLCKSNKAPRGYKASGTSMVCQQVTLDAGELQVNITVARFC</sequence>
<reference evidence="1" key="1">
    <citation type="submission" date="2021-12" db="EMBL/GenBank/DDBJ databases">
        <title>Draft genome sequence of Corynebacterium ammoniagenes strain T-723.</title>
        <authorList>
            <person name="Matsuzawa M."/>
            <person name="Hiratani M."/>
            <person name="Abe I."/>
            <person name="Tsuji Y."/>
            <person name="Nakamura J."/>
        </authorList>
    </citation>
    <scope>NUCLEOTIDE SEQUENCE</scope>
    <source>
        <strain evidence="1">T-723</strain>
    </source>
</reference>
<accession>A0AAV5G930</accession>
<evidence type="ECO:0000313" key="2">
    <source>
        <dbReference type="Proteomes" id="UP001054925"/>
    </source>
</evidence>
<dbReference type="EMBL" id="BQKK01000002">
    <property type="protein sequence ID" value="GJN42785.1"/>
    <property type="molecule type" value="Genomic_DNA"/>
</dbReference>
<gene>
    <name evidence="1" type="ORF">CAT723_12640</name>
</gene>